<dbReference type="Pfam" id="PF13561">
    <property type="entry name" value="adh_short_C2"/>
    <property type="match status" value="1"/>
</dbReference>
<evidence type="ECO:0000256" key="2">
    <source>
        <dbReference type="ARBA" id="ARBA00023002"/>
    </source>
</evidence>
<dbReference type="InterPro" id="IPR020904">
    <property type="entry name" value="Sc_DH/Rdtase_CS"/>
</dbReference>
<dbReference type="PANTHER" id="PTHR42760">
    <property type="entry name" value="SHORT-CHAIN DEHYDROGENASES/REDUCTASES FAMILY MEMBER"/>
    <property type="match status" value="1"/>
</dbReference>
<name>A0A917RMC6_9NOCA</name>
<dbReference type="GO" id="GO:0016616">
    <property type="term" value="F:oxidoreductase activity, acting on the CH-OH group of donors, NAD or NADP as acceptor"/>
    <property type="evidence" value="ECO:0007669"/>
    <property type="project" value="TreeGrafter"/>
</dbReference>
<proteinExistence type="inferred from homology"/>
<dbReference type="CDD" id="cd05233">
    <property type="entry name" value="SDR_c"/>
    <property type="match status" value="1"/>
</dbReference>
<dbReference type="NCBIfam" id="NF005559">
    <property type="entry name" value="PRK07231.1"/>
    <property type="match status" value="1"/>
</dbReference>
<dbReference type="AlphaFoldDB" id="A0A917RMC6"/>
<dbReference type="PROSITE" id="PS00061">
    <property type="entry name" value="ADH_SHORT"/>
    <property type="match status" value="1"/>
</dbReference>
<dbReference type="SUPFAM" id="SSF51735">
    <property type="entry name" value="NAD(P)-binding Rossmann-fold domains"/>
    <property type="match status" value="1"/>
</dbReference>
<dbReference type="Proteomes" id="UP000638263">
    <property type="component" value="Unassembled WGS sequence"/>
</dbReference>
<comment type="similarity">
    <text evidence="1">Belongs to the short-chain dehydrogenases/reductases (SDR) family.</text>
</comment>
<dbReference type="PRINTS" id="PR00080">
    <property type="entry name" value="SDRFAMILY"/>
</dbReference>
<comment type="caution">
    <text evidence="3">The sequence shown here is derived from an EMBL/GenBank/DDBJ whole genome shotgun (WGS) entry which is preliminary data.</text>
</comment>
<organism evidence="3 4">
    <name type="scientific">Nocardia jinanensis</name>
    <dbReference type="NCBI Taxonomy" id="382504"/>
    <lineage>
        <taxon>Bacteria</taxon>
        <taxon>Bacillati</taxon>
        <taxon>Actinomycetota</taxon>
        <taxon>Actinomycetes</taxon>
        <taxon>Mycobacteriales</taxon>
        <taxon>Nocardiaceae</taxon>
        <taxon>Nocardia</taxon>
    </lineage>
</organism>
<dbReference type="InterPro" id="IPR002347">
    <property type="entry name" value="SDR_fam"/>
</dbReference>
<evidence type="ECO:0000313" key="3">
    <source>
        <dbReference type="EMBL" id="GGL15505.1"/>
    </source>
</evidence>
<dbReference type="EMBL" id="BMMH01000006">
    <property type="protein sequence ID" value="GGL15505.1"/>
    <property type="molecule type" value="Genomic_DNA"/>
</dbReference>
<keyword evidence="2" id="KW-0560">Oxidoreductase</keyword>
<keyword evidence="4" id="KW-1185">Reference proteome</keyword>
<dbReference type="FunFam" id="3.40.50.720:FF:000084">
    <property type="entry name" value="Short-chain dehydrogenase reductase"/>
    <property type="match status" value="1"/>
</dbReference>
<sequence length="267" mass="27893">MTGRLDGRVAVVVGGGQTPGATLGNGRAVACAFAREGANVLVVDRDADSAEDTAELIRQDGGFAVSHRADITVEQDCASILDAALAAYGQVDVLHNNVGIVPAGRTEDITAETWRHGFEVNLTGMWLTCKYVLPHMRTRRTGAVINISSMAGLLYAGDNITYSTSKAAVHSMTRSLAIEYAPHGVRVNCIAPGMMDTPMGVDATARATGTDRAQIAAKRAAMVPMGHQGTSDDVARAALFFATDDSAFITGTVLPVDGGFTLRAGLL</sequence>
<gene>
    <name evidence="3" type="ORF">GCM10011588_32640</name>
</gene>
<protein>
    <submittedName>
        <fullName evidence="3">Short-chain dehydrogenase/reductase</fullName>
    </submittedName>
</protein>
<dbReference type="InterPro" id="IPR036291">
    <property type="entry name" value="NAD(P)-bd_dom_sf"/>
</dbReference>
<dbReference type="RefSeq" id="WP_062999415.1">
    <property type="nucleotide sequence ID" value="NZ_BMMH01000006.1"/>
</dbReference>
<accession>A0A917RMC6</accession>
<dbReference type="PRINTS" id="PR00081">
    <property type="entry name" value="GDHRDH"/>
</dbReference>
<evidence type="ECO:0000256" key="1">
    <source>
        <dbReference type="ARBA" id="ARBA00006484"/>
    </source>
</evidence>
<reference evidence="3" key="1">
    <citation type="journal article" date="2014" name="Int. J. Syst. Evol. Microbiol.">
        <title>Complete genome sequence of Corynebacterium casei LMG S-19264T (=DSM 44701T), isolated from a smear-ripened cheese.</title>
        <authorList>
            <consortium name="US DOE Joint Genome Institute (JGI-PGF)"/>
            <person name="Walter F."/>
            <person name="Albersmeier A."/>
            <person name="Kalinowski J."/>
            <person name="Ruckert C."/>
        </authorList>
    </citation>
    <scope>NUCLEOTIDE SEQUENCE</scope>
    <source>
        <strain evidence="3">CGMCC 4.3508</strain>
    </source>
</reference>
<dbReference type="Gene3D" id="3.40.50.720">
    <property type="entry name" value="NAD(P)-binding Rossmann-like Domain"/>
    <property type="match status" value="1"/>
</dbReference>
<reference evidence="3" key="2">
    <citation type="submission" date="2020-09" db="EMBL/GenBank/DDBJ databases">
        <authorList>
            <person name="Sun Q."/>
            <person name="Zhou Y."/>
        </authorList>
    </citation>
    <scope>NUCLEOTIDE SEQUENCE</scope>
    <source>
        <strain evidence="3">CGMCC 4.3508</strain>
    </source>
</reference>
<evidence type="ECO:0000313" key="4">
    <source>
        <dbReference type="Proteomes" id="UP000638263"/>
    </source>
</evidence>